<accession>A0A9N9SKR6</accession>
<dbReference type="CDD" id="cd06845">
    <property type="entry name" value="Bcl-2_like"/>
    <property type="match status" value="1"/>
</dbReference>
<dbReference type="GO" id="GO:0042981">
    <property type="term" value="P:regulation of apoptotic process"/>
    <property type="evidence" value="ECO:0007669"/>
    <property type="project" value="InterPro"/>
</dbReference>
<comment type="subcellular location">
    <subcellularLocation>
        <location evidence="1">Membrane</location>
        <topology evidence="1">Single-pass membrane protein</topology>
    </subcellularLocation>
</comment>
<evidence type="ECO:0000256" key="4">
    <source>
        <dbReference type="ARBA" id="ARBA00022703"/>
    </source>
</evidence>
<evidence type="ECO:0000313" key="8">
    <source>
        <dbReference type="EMBL" id="CAG9825412.1"/>
    </source>
</evidence>
<dbReference type="SMART" id="SM00337">
    <property type="entry name" value="BCL"/>
    <property type="match status" value="1"/>
</dbReference>
<dbReference type="InterPro" id="IPR026298">
    <property type="entry name" value="Bcl-2_fam"/>
</dbReference>
<feature type="domain" description="Bcl-2 Bcl-2 homology region 1-3" evidence="7">
    <location>
        <begin position="128"/>
        <end position="227"/>
    </location>
</feature>
<protein>
    <recommendedName>
        <fullName evidence="7">Bcl-2 Bcl-2 homology region 1-3 domain-containing protein</fullName>
    </recommendedName>
</protein>
<keyword evidence="3" id="KW-0812">Transmembrane</keyword>
<keyword evidence="4" id="KW-0053">Apoptosis</keyword>
<organism evidence="8 9">
    <name type="scientific">Phaedon cochleariae</name>
    <name type="common">Mustard beetle</name>
    <dbReference type="NCBI Taxonomy" id="80249"/>
    <lineage>
        <taxon>Eukaryota</taxon>
        <taxon>Metazoa</taxon>
        <taxon>Ecdysozoa</taxon>
        <taxon>Arthropoda</taxon>
        <taxon>Hexapoda</taxon>
        <taxon>Insecta</taxon>
        <taxon>Pterygota</taxon>
        <taxon>Neoptera</taxon>
        <taxon>Endopterygota</taxon>
        <taxon>Coleoptera</taxon>
        <taxon>Polyphaga</taxon>
        <taxon>Cucujiformia</taxon>
        <taxon>Chrysomeloidea</taxon>
        <taxon>Chrysomelidae</taxon>
        <taxon>Chrysomelinae</taxon>
        <taxon>Chrysomelini</taxon>
        <taxon>Phaedon</taxon>
    </lineage>
</organism>
<dbReference type="SUPFAM" id="SSF56854">
    <property type="entry name" value="Bcl-2 inhibitors of programmed cell death"/>
    <property type="match status" value="1"/>
</dbReference>
<dbReference type="Pfam" id="PF00452">
    <property type="entry name" value="Bcl-2"/>
    <property type="match status" value="1"/>
</dbReference>
<dbReference type="GO" id="GO:0008630">
    <property type="term" value="P:intrinsic apoptotic signaling pathway in response to DNA damage"/>
    <property type="evidence" value="ECO:0007669"/>
    <property type="project" value="TreeGrafter"/>
</dbReference>
<dbReference type="Gene3D" id="1.10.437.10">
    <property type="entry name" value="Blc2-like"/>
    <property type="match status" value="1"/>
</dbReference>
<dbReference type="PRINTS" id="PR01862">
    <property type="entry name" value="BCL2FAMILY"/>
</dbReference>
<dbReference type="GO" id="GO:0001836">
    <property type="term" value="P:release of cytochrome c from mitochondria"/>
    <property type="evidence" value="ECO:0007669"/>
    <property type="project" value="TreeGrafter"/>
</dbReference>
<comment type="similarity">
    <text evidence="2">Belongs to the Bcl-2 family.</text>
</comment>
<dbReference type="GO" id="GO:0005741">
    <property type="term" value="C:mitochondrial outer membrane"/>
    <property type="evidence" value="ECO:0007669"/>
    <property type="project" value="TreeGrafter"/>
</dbReference>
<dbReference type="GO" id="GO:0051400">
    <property type="term" value="F:BH domain binding"/>
    <property type="evidence" value="ECO:0007669"/>
    <property type="project" value="TreeGrafter"/>
</dbReference>
<dbReference type="EMBL" id="OU896715">
    <property type="protein sequence ID" value="CAG9825412.1"/>
    <property type="molecule type" value="Genomic_DNA"/>
</dbReference>
<keyword evidence="5" id="KW-1133">Transmembrane helix</keyword>
<evidence type="ECO:0000256" key="3">
    <source>
        <dbReference type="ARBA" id="ARBA00022692"/>
    </source>
</evidence>
<proteinExistence type="inferred from homology"/>
<evidence type="ECO:0000256" key="2">
    <source>
        <dbReference type="ARBA" id="ARBA00009458"/>
    </source>
</evidence>
<evidence type="ECO:0000259" key="7">
    <source>
        <dbReference type="SMART" id="SM00337"/>
    </source>
</evidence>
<dbReference type="InterPro" id="IPR036834">
    <property type="entry name" value="Bcl-2-like_sf"/>
</dbReference>
<dbReference type="InterPro" id="IPR046371">
    <property type="entry name" value="Bcl-2_BH1-3"/>
</dbReference>
<gene>
    <name evidence="8" type="ORF">PHAECO_LOCUS12896</name>
</gene>
<name>A0A9N9SKR6_PHACE</name>
<dbReference type="PANTHER" id="PTHR11256">
    <property type="entry name" value="BCL-2 RELATED"/>
    <property type="match status" value="1"/>
</dbReference>
<keyword evidence="9" id="KW-1185">Reference proteome</keyword>
<evidence type="ECO:0000313" key="9">
    <source>
        <dbReference type="Proteomes" id="UP001153737"/>
    </source>
</evidence>
<evidence type="ECO:0000256" key="5">
    <source>
        <dbReference type="ARBA" id="ARBA00022989"/>
    </source>
</evidence>
<dbReference type="Proteomes" id="UP001153737">
    <property type="component" value="Chromosome 9"/>
</dbReference>
<evidence type="ECO:0000256" key="6">
    <source>
        <dbReference type="ARBA" id="ARBA00023136"/>
    </source>
</evidence>
<keyword evidence="6" id="KW-0472">Membrane</keyword>
<dbReference type="PROSITE" id="PS50062">
    <property type="entry name" value="BCL2_FAMILY"/>
    <property type="match status" value="1"/>
</dbReference>
<dbReference type="InterPro" id="IPR002475">
    <property type="entry name" value="Bcl2-like"/>
</dbReference>
<dbReference type="AlphaFoldDB" id="A0A9N9SKR6"/>
<dbReference type="OrthoDB" id="6021377at2759"/>
<sequence>MTSAVSVVVTPATGANKEGPVRTRRKLSIPAALSLAAGSENAAFRRRFSNVGDAARKLSTSIGWGKAVGATAPEEIVAVGIAMCTLYIRAKLKRSGVFNRKLGLTRVRSAVGTMEACSTVVREVYPALSCACSELERAHPKLFSRVARQTGRAPGTGIAGVLLAVGQHLLRAEPTWGKVAAVYSVAGGLAVDSARLGRPEDVHVIQEDMTELLEERMALWVHTNGGWNGLLTHCKTQDQEISVMEYFAVFGLMGI</sequence>
<evidence type="ECO:0000256" key="1">
    <source>
        <dbReference type="ARBA" id="ARBA00004167"/>
    </source>
</evidence>
<dbReference type="PANTHER" id="PTHR11256:SF48">
    <property type="entry name" value="BCL-2-RELATED OVARIAN KILLER PROTEIN"/>
    <property type="match status" value="1"/>
</dbReference>
<reference evidence="8" key="1">
    <citation type="submission" date="2022-01" db="EMBL/GenBank/DDBJ databases">
        <authorList>
            <person name="King R."/>
        </authorList>
    </citation>
    <scope>NUCLEOTIDE SEQUENCE</scope>
</reference>
<dbReference type="GO" id="GO:0097192">
    <property type="term" value="P:extrinsic apoptotic signaling pathway in absence of ligand"/>
    <property type="evidence" value="ECO:0007669"/>
    <property type="project" value="TreeGrafter"/>
</dbReference>
<reference evidence="8" key="2">
    <citation type="submission" date="2022-10" db="EMBL/GenBank/DDBJ databases">
        <authorList>
            <consortium name="ENA_rothamsted_submissions"/>
            <consortium name="culmorum"/>
            <person name="King R."/>
        </authorList>
    </citation>
    <scope>NUCLEOTIDE SEQUENCE</scope>
</reference>
<feature type="non-terminal residue" evidence="8">
    <location>
        <position position="1"/>
    </location>
</feature>